<reference evidence="3 4" key="1">
    <citation type="submission" date="2017-03" db="EMBL/GenBank/DDBJ databases">
        <title>An alternative strategy for trypanosome survival in the mammalian bloodstream revealed through genome and transcriptome analysis of the ubiquitous bovine parasite Trypanosoma (Megatrypanum) theileri.</title>
        <authorList>
            <person name="Kelly S."/>
            <person name="Ivens A."/>
            <person name="Mott A."/>
            <person name="O'Neill E."/>
            <person name="Emms D."/>
            <person name="Macleod O."/>
            <person name="Voorheis P."/>
            <person name="Matthews J."/>
            <person name="Matthews K."/>
            <person name="Carrington M."/>
        </authorList>
    </citation>
    <scope>NUCLEOTIDE SEQUENCE [LARGE SCALE GENOMIC DNA]</scope>
    <source>
        <strain evidence="3">Edinburgh</strain>
    </source>
</reference>
<dbReference type="Pfam" id="PF07143">
    <property type="entry name" value="CrtC"/>
    <property type="match status" value="1"/>
</dbReference>
<evidence type="ECO:0000256" key="1">
    <source>
        <dbReference type="SAM" id="MobiDB-lite"/>
    </source>
</evidence>
<feature type="compositionally biased region" description="Basic and acidic residues" evidence="1">
    <location>
        <begin position="1"/>
        <end position="14"/>
    </location>
</feature>
<dbReference type="InterPro" id="IPR023374">
    <property type="entry name" value="AttH-like_dom_sf"/>
</dbReference>
<proteinExistence type="predicted"/>
<gene>
    <name evidence="3" type="ORF">TM35_000043710</name>
</gene>
<dbReference type="Proteomes" id="UP000192257">
    <property type="component" value="Unassembled WGS sequence"/>
</dbReference>
<name>A0A1X0P5E4_9TRYP</name>
<organism evidence="3 4">
    <name type="scientific">Trypanosoma theileri</name>
    <dbReference type="NCBI Taxonomy" id="67003"/>
    <lineage>
        <taxon>Eukaryota</taxon>
        <taxon>Discoba</taxon>
        <taxon>Euglenozoa</taxon>
        <taxon>Kinetoplastea</taxon>
        <taxon>Metakinetoplastina</taxon>
        <taxon>Trypanosomatida</taxon>
        <taxon>Trypanosomatidae</taxon>
        <taxon>Trypanosoma</taxon>
    </lineage>
</organism>
<dbReference type="Pfam" id="PF17186">
    <property type="entry name" value="Lipocalin_9"/>
    <property type="match status" value="1"/>
</dbReference>
<sequence length="822" mass="93078">MSDEPVAKKTKSEHEEGETAPLRERMRSSWPKDPLSNDIDMGESPFGLCVEHDAPHENCALEWWRVHGRVGEEDRFGVCVTFLRFAVTEGDELPPVCEKVKYAVAVAWVIIDHKKKKYYRFVESDRNAPLIATFLAANMSSTGNGHFLQALAEQFKQDRLPLPERVMTEPASVHLGKLNLSYDVNQISVLLSQIRGGGRSSHPSYKLSFSGITFESGDARMREEVKATVELTFQPTQRPVLHGNAGVVELGEDWRHDVFQYFLPHCKVVEGVIHLTRASDDLEIARSSDLEDGRLWMEHGFGCAIPQIVEESIFLEKKLPKQQQQQKQNNSEALLCKWNRCSIQLNNETRDIVSLIYAANPMDWKLLKAYAVYQCGKTGKSEAYHKGIEVTIDSASQYRSDMTGVLFPTRWTIHTPFPEDSKLEVTVEATFPDQEFITLTAQPSIWLGTVQVKGKIIASDGTIKDITGDGFMESRGKGNLHDIPRLFELLREVTTTLMEKPEVKSLASLEEIVSGPVASAMGTVKTLMSIHNQTFSDAHWVVFTSFLASYGYIFHHGKEKEKVLNALQWIHGKWLSYFGSTSIDIKTLTLRAFMFCELTRVLERRCSSWIPPYVQPVDLVMSPPSSMEALMTAYKLEISFTTPPHMDFKSEVSRLDISKLKAISDGTWILDESRGTGNTADFLAAQGVNVMWRTFIGNVMSTLVMNVDEEKRTCCIFLETPVYNKKYLIRLDGVLWEWRSIGPGKVYSRASVLPSGTGIYMETTLPNKMMECKWFTYEDGGRTMVESMKLYKNHVLERHGVSVEPISVCVKYFTLRMNDNVN</sequence>
<evidence type="ECO:0000313" key="4">
    <source>
        <dbReference type="Proteomes" id="UP000192257"/>
    </source>
</evidence>
<feature type="domain" description="AttH" evidence="2">
    <location>
        <begin position="62"/>
        <end position="302"/>
    </location>
</feature>
<dbReference type="VEuPathDB" id="TriTrypDB:TM35_000043710"/>
<dbReference type="EMBL" id="NBCO01000004">
    <property type="protein sequence ID" value="ORC92157.1"/>
    <property type="molecule type" value="Genomic_DNA"/>
</dbReference>
<keyword evidence="4" id="KW-1185">Reference proteome</keyword>
<dbReference type="GeneID" id="39982345"/>
<comment type="caution">
    <text evidence="3">The sequence shown here is derived from an EMBL/GenBank/DDBJ whole genome shotgun (WGS) entry which is preliminary data.</text>
</comment>
<evidence type="ECO:0000313" key="3">
    <source>
        <dbReference type="EMBL" id="ORC92157.1"/>
    </source>
</evidence>
<accession>A0A1X0P5E4</accession>
<dbReference type="SUPFAM" id="SSF159245">
    <property type="entry name" value="AttH-like"/>
    <property type="match status" value="1"/>
</dbReference>
<dbReference type="AlphaFoldDB" id="A0A1X0P5E4"/>
<dbReference type="OrthoDB" id="278120at2759"/>
<dbReference type="RefSeq" id="XP_028886223.1">
    <property type="nucleotide sequence ID" value="XM_029022565.1"/>
</dbReference>
<dbReference type="InterPro" id="IPR010791">
    <property type="entry name" value="AttH_dom"/>
</dbReference>
<dbReference type="PANTHER" id="PTHR38591:SF1">
    <property type="entry name" value="BLL1000 PROTEIN"/>
    <property type="match status" value="1"/>
</dbReference>
<dbReference type="Gene3D" id="2.40.370.10">
    <property type="entry name" value="AttH-like domain"/>
    <property type="match status" value="2"/>
</dbReference>
<dbReference type="PANTHER" id="PTHR38591">
    <property type="entry name" value="HYDROLASE"/>
    <property type="match status" value="1"/>
</dbReference>
<evidence type="ECO:0000259" key="2">
    <source>
        <dbReference type="Pfam" id="PF07143"/>
    </source>
</evidence>
<protein>
    <recommendedName>
        <fullName evidence="2">AttH domain-containing protein</fullName>
    </recommendedName>
</protein>
<feature type="region of interest" description="Disordered" evidence="1">
    <location>
        <begin position="1"/>
        <end position="34"/>
    </location>
</feature>